<sequence length="516" mass="57233">MDQPEEALRRGLARLQAGEFIYERPAFPEVEYTFKHGLTQQVAYGSLLLERRRTLHERTAGAIEALFGDRLEEHCGELAYHYSHSDNAAKAIEYLGRAARQAVQRSANQEAEAHLSRALELLESLPASPQRDERELELQTAIGPVLMATRGYASPEVEACCTRALALSRTLGETAQQFSALLGLRRFYNLRAEYRRAQELGERLLDEARRTAEEDLLLEAHGALGSTLLFRGEFEAARQHLAAVAERYDPQRHRAHAVRYGLDPGVLARMFLACTLWFQGRPEAAVEESRVTLELAQQLAHTFSLSFALGFTTQLYQYRRDAALTLERAEAAIALSTEQGFPYWLSQAEVLRGWALAQLGRQREGLAVMQEGLAAYRASGARLGYSYLLALLAETLAGEGAIDDALAVIAEAQAFVRDTGEGYYAAELHRLEGTLLLERGGAAGAEACFRQSVESARTQGARMLQLRAQTALSRLWQEQGRADEARAPLETLYAGFDEGFETLDLQEARALLDGLA</sequence>
<dbReference type="InterPro" id="IPR011990">
    <property type="entry name" value="TPR-like_helical_dom_sf"/>
</dbReference>
<organism evidence="3 4">
    <name type="scientific">Marinobacterium aestuariivivens</name>
    <dbReference type="NCBI Taxonomy" id="1698799"/>
    <lineage>
        <taxon>Bacteria</taxon>
        <taxon>Pseudomonadati</taxon>
        <taxon>Pseudomonadota</taxon>
        <taxon>Gammaproteobacteria</taxon>
        <taxon>Oceanospirillales</taxon>
        <taxon>Oceanospirillaceae</taxon>
        <taxon>Marinobacterium</taxon>
    </lineage>
</organism>
<evidence type="ECO:0000256" key="2">
    <source>
        <dbReference type="ARBA" id="ARBA00022840"/>
    </source>
</evidence>
<evidence type="ECO:0000256" key="1">
    <source>
        <dbReference type="ARBA" id="ARBA00022741"/>
    </source>
</evidence>
<proteinExistence type="predicted"/>
<reference evidence="4" key="1">
    <citation type="journal article" date="2019" name="Int. J. Syst. Evol. Microbiol.">
        <title>The Global Catalogue of Microorganisms (GCM) 10K type strain sequencing project: providing services to taxonomists for standard genome sequencing and annotation.</title>
        <authorList>
            <consortium name="The Broad Institute Genomics Platform"/>
            <consortium name="The Broad Institute Genome Sequencing Center for Infectious Disease"/>
            <person name="Wu L."/>
            <person name="Ma J."/>
        </authorList>
    </citation>
    <scope>NUCLEOTIDE SEQUENCE [LARGE SCALE GENOMIC DNA]</scope>
    <source>
        <strain evidence="4">NBRC 111756</strain>
    </source>
</reference>
<comment type="caution">
    <text evidence="3">The sequence shown here is derived from an EMBL/GenBank/DDBJ whole genome shotgun (WGS) entry which is preliminary data.</text>
</comment>
<evidence type="ECO:0008006" key="5">
    <source>
        <dbReference type="Google" id="ProtNLM"/>
    </source>
</evidence>
<dbReference type="RefSeq" id="WP_379912726.1">
    <property type="nucleotide sequence ID" value="NZ_JBHSWE010000001.1"/>
</dbReference>
<dbReference type="Proteomes" id="UP001596422">
    <property type="component" value="Unassembled WGS sequence"/>
</dbReference>
<dbReference type="PANTHER" id="PTHR16305">
    <property type="entry name" value="TESTICULAR SOLUBLE ADENYLYL CYCLASE"/>
    <property type="match status" value="1"/>
</dbReference>
<dbReference type="Gene3D" id="1.25.40.10">
    <property type="entry name" value="Tetratricopeptide repeat domain"/>
    <property type="match status" value="2"/>
</dbReference>
<dbReference type="SUPFAM" id="SSF48452">
    <property type="entry name" value="TPR-like"/>
    <property type="match status" value="2"/>
</dbReference>
<keyword evidence="2" id="KW-0067">ATP-binding</keyword>
<accession>A0ABW2A931</accession>
<evidence type="ECO:0000313" key="4">
    <source>
        <dbReference type="Proteomes" id="UP001596422"/>
    </source>
</evidence>
<keyword evidence="1" id="KW-0547">Nucleotide-binding</keyword>
<evidence type="ECO:0000313" key="3">
    <source>
        <dbReference type="EMBL" id="MFC6673935.1"/>
    </source>
</evidence>
<dbReference type="PANTHER" id="PTHR16305:SF28">
    <property type="entry name" value="GUANYLATE CYCLASE DOMAIN-CONTAINING PROTEIN"/>
    <property type="match status" value="1"/>
</dbReference>
<dbReference type="EMBL" id="JBHSWE010000001">
    <property type="protein sequence ID" value="MFC6673935.1"/>
    <property type="molecule type" value="Genomic_DNA"/>
</dbReference>
<name>A0ABW2A931_9GAMM</name>
<keyword evidence="4" id="KW-1185">Reference proteome</keyword>
<protein>
    <recommendedName>
        <fullName evidence="5">MalT-like TPR region domain-containing protein</fullName>
    </recommendedName>
</protein>
<gene>
    <name evidence="3" type="ORF">ACFQDL_30485</name>
</gene>